<sequence>MALIQPFLVKTVRGDKAVTLQADPGEAFLIKDIMV</sequence>
<organism evidence="1">
    <name type="scientific">marine sediment metagenome</name>
    <dbReference type="NCBI Taxonomy" id="412755"/>
    <lineage>
        <taxon>unclassified sequences</taxon>
        <taxon>metagenomes</taxon>
        <taxon>ecological metagenomes</taxon>
    </lineage>
</organism>
<reference evidence="1" key="1">
    <citation type="journal article" date="2014" name="Front. Microbiol.">
        <title>High frequency of phylogenetically diverse reductive dehalogenase-homologous genes in deep subseafloor sedimentary metagenomes.</title>
        <authorList>
            <person name="Kawai M."/>
            <person name="Futagami T."/>
            <person name="Toyoda A."/>
            <person name="Takaki Y."/>
            <person name="Nishi S."/>
            <person name="Hori S."/>
            <person name="Arai W."/>
            <person name="Tsubouchi T."/>
            <person name="Morono Y."/>
            <person name="Uchiyama I."/>
            <person name="Ito T."/>
            <person name="Fujiyama A."/>
            <person name="Inagaki F."/>
            <person name="Takami H."/>
        </authorList>
    </citation>
    <scope>NUCLEOTIDE SEQUENCE</scope>
    <source>
        <strain evidence="1">Expedition CK06-06</strain>
    </source>
</reference>
<evidence type="ECO:0000313" key="1">
    <source>
        <dbReference type="EMBL" id="GAJ12040.1"/>
    </source>
</evidence>
<name>X1VRE2_9ZZZZ</name>
<accession>X1VRE2</accession>
<protein>
    <submittedName>
        <fullName evidence="1">Uncharacterized protein</fullName>
    </submittedName>
</protein>
<dbReference type="EMBL" id="BARW01034964">
    <property type="protein sequence ID" value="GAJ12040.1"/>
    <property type="molecule type" value="Genomic_DNA"/>
</dbReference>
<gene>
    <name evidence="1" type="ORF">S12H4_54658</name>
</gene>
<proteinExistence type="predicted"/>
<feature type="non-terminal residue" evidence="1">
    <location>
        <position position="35"/>
    </location>
</feature>
<comment type="caution">
    <text evidence="1">The sequence shown here is derived from an EMBL/GenBank/DDBJ whole genome shotgun (WGS) entry which is preliminary data.</text>
</comment>
<dbReference type="AlphaFoldDB" id="X1VRE2"/>